<accession>A0A8T8WU36</accession>
<gene>
    <name evidence="1" type="ORF">BO86DRAFT_153275</name>
</gene>
<evidence type="ECO:0000313" key="2">
    <source>
        <dbReference type="Proteomes" id="UP000249497"/>
    </source>
</evidence>
<dbReference type="RefSeq" id="XP_025525262.1">
    <property type="nucleotide sequence ID" value="XM_025666335.1"/>
</dbReference>
<reference evidence="1 2" key="1">
    <citation type="submission" date="2018-02" db="EMBL/GenBank/DDBJ databases">
        <title>The genomes of Aspergillus section Nigri reveals drivers in fungal speciation.</title>
        <authorList>
            <consortium name="DOE Joint Genome Institute"/>
            <person name="Vesth T.C."/>
            <person name="Nybo J."/>
            <person name="Theobald S."/>
            <person name="Brandl J."/>
            <person name="Frisvad J.C."/>
            <person name="Nielsen K.F."/>
            <person name="Lyhne E.K."/>
            <person name="Kogle M.E."/>
            <person name="Kuo A."/>
            <person name="Riley R."/>
            <person name="Clum A."/>
            <person name="Nolan M."/>
            <person name="Lipzen A."/>
            <person name="Salamov A."/>
            <person name="Henrissat B."/>
            <person name="Wiebenga A."/>
            <person name="De vries R.P."/>
            <person name="Grigoriev I.V."/>
            <person name="Mortensen U.H."/>
            <person name="Andersen M.R."/>
            <person name="Baker S.E."/>
        </authorList>
    </citation>
    <scope>NUCLEOTIDE SEQUENCE [LARGE SCALE GENOMIC DNA]</scope>
    <source>
        <strain evidence="1 2">CBS 114.51</strain>
    </source>
</reference>
<dbReference type="GeneID" id="37170027"/>
<keyword evidence="2" id="KW-1185">Reference proteome</keyword>
<dbReference type="AlphaFoldDB" id="A0A8T8WU36"/>
<name>A0A8T8WU36_ASPJA</name>
<evidence type="ECO:0000313" key="1">
    <source>
        <dbReference type="EMBL" id="RAH79368.1"/>
    </source>
</evidence>
<protein>
    <submittedName>
        <fullName evidence="1">Uncharacterized protein</fullName>
    </submittedName>
</protein>
<dbReference type="Proteomes" id="UP000249497">
    <property type="component" value="Unassembled WGS sequence"/>
</dbReference>
<dbReference type="EMBL" id="KZ824815">
    <property type="protein sequence ID" value="RAH79368.1"/>
    <property type="molecule type" value="Genomic_DNA"/>
</dbReference>
<organism evidence="1 2">
    <name type="scientific">Aspergillus japonicus CBS 114.51</name>
    <dbReference type="NCBI Taxonomy" id="1448312"/>
    <lineage>
        <taxon>Eukaryota</taxon>
        <taxon>Fungi</taxon>
        <taxon>Dikarya</taxon>
        <taxon>Ascomycota</taxon>
        <taxon>Pezizomycotina</taxon>
        <taxon>Eurotiomycetes</taxon>
        <taxon>Eurotiomycetidae</taxon>
        <taxon>Eurotiales</taxon>
        <taxon>Aspergillaceae</taxon>
        <taxon>Aspergillus</taxon>
        <taxon>Aspergillus subgen. Circumdati</taxon>
    </lineage>
</organism>
<proteinExistence type="predicted"/>
<sequence length="163" mass="18745">MAVTDCGRAQTPRPGWWLKTRTPRRLRKARSEDPHASGTERLAQSLWRNGITVMSSIHRRHSRCPQVMRGRASGIRTLSYLVQSTVAHRVRYLLAVLPGRQSGRYCTAWLSQNLRQRPGNQVRNVLNSRLISFIHWSTRRGSSYQAPDIIIYAYSQTSSQPFQ</sequence>